<dbReference type="EMBL" id="JH712227">
    <property type="protein sequence ID" value="EFO27438.1"/>
    <property type="molecule type" value="Genomic_DNA"/>
</dbReference>
<gene>
    <name evidence="1 3" type="ORF">LOAG_01044</name>
</gene>
<dbReference type="RefSeq" id="XP_003136632.1">
    <property type="nucleotide sequence ID" value="XM_003136584.2"/>
</dbReference>
<accession>A0A1I7W1Z8</accession>
<dbReference type="CTD" id="9938415"/>
<name>A0A1I7W1Z8_LOALO</name>
<dbReference type="OrthoDB" id="5874357at2759"/>
<reference evidence="3" key="2">
    <citation type="submission" date="2016-11" db="UniProtKB">
        <authorList>
            <consortium name="WormBaseParasite"/>
        </authorList>
    </citation>
    <scope>IDENTIFICATION</scope>
</reference>
<evidence type="ECO:0000313" key="1">
    <source>
        <dbReference type="EMBL" id="EFO27438.1"/>
    </source>
</evidence>
<reference evidence="1 2" key="1">
    <citation type="submission" date="2012-04" db="EMBL/GenBank/DDBJ databases">
        <title>The Genome Sequence of Loa loa.</title>
        <authorList>
            <consortium name="The Broad Institute Genome Sequencing Platform"/>
            <consortium name="Broad Institute Genome Sequencing Center for Infectious Disease"/>
            <person name="Nutman T.B."/>
            <person name="Fink D.L."/>
            <person name="Russ C."/>
            <person name="Young S."/>
            <person name="Zeng Q."/>
            <person name="Gargeya S."/>
            <person name="Alvarado L."/>
            <person name="Berlin A."/>
            <person name="Chapman S.B."/>
            <person name="Chen Z."/>
            <person name="Freedman E."/>
            <person name="Gellesch M."/>
            <person name="Goldberg J."/>
            <person name="Griggs A."/>
            <person name="Gujja S."/>
            <person name="Heilman E.R."/>
            <person name="Heiman D."/>
            <person name="Howarth C."/>
            <person name="Mehta T."/>
            <person name="Neiman D."/>
            <person name="Pearson M."/>
            <person name="Roberts A."/>
            <person name="Saif S."/>
            <person name="Shea T."/>
            <person name="Shenoy N."/>
            <person name="Sisk P."/>
            <person name="Stolte C."/>
            <person name="Sykes S."/>
            <person name="White J."/>
            <person name="Yandava C."/>
            <person name="Haas B."/>
            <person name="Henn M.R."/>
            <person name="Nusbaum C."/>
            <person name="Birren B."/>
        </authorList>
    </citation>
    <scope>NUCLEOTIDE SEQUENCE [LARGE SCALE GENOMIC DNA]</scope>
</reference>
<evidence type="ECO:0000313" key="3">
    <source>
        <dbReference type="WBParaSite" id="EN70_8765"/>
    </source>
</evidence>
<evidence type="ECO:0000313" key="2">
    <source>
        <dbReference type="Proteomes" id="UP000095285"/>
    </source>
</evidence>
<dbReference type="WBParaSite" id="EN70_8765">
    <property type="protein sequence ID" value="EN70_8765"/>
    <property type="gene ID" value="EN70_8765"/>
</dbReference>
<accession>A0A1S0UAB4</accession>
<sequence>MSREATCVSCHFTICFALLIFVQSTIAIPVFHSRKLTLRPDELLLTYIPSEGLLSRADHESWSDVLENIQNDHMQYLPFRRLIRNTGSGDEARYQIRHVGDLPMFRFG</sequence>
<keyword evidence="2" id="KW-1185">Reference proteome</keyword>
<dbReference type="GeneID" id="9938415"/>
<protein>
    <submittedName>
        <fullName evidence="1 3">Uncharacterized protein</fullName>
    </submittedName>
</protein>
<organism evidence="2 3">
    <name type="scientific">Loa loa</name>
    <name type="common">Eye worm</name>
    <name type="synonym">Filaria loa</name>
    <dbReference type="NCBI Taxonomy" id="7209"/>
    <lineage>
        <taxon>Eukaryota</taxon>
        <taxon>Metazoa</taxon>
        <taxon>Ecdysozoa</taxon>
        <taxon>Nematoda</taxon>
        <taxon>Chromadorea</taxon>
        <taxon>Rhabditida</taxon>
        <taxon>Spirurina</taxon>
        <taxon>Spiruromorpha</taxon>
        <taxon>Filarioidea</taxon>
        <taxon>Onchocercidae</taxon>
        <taxon>Loa</taxon>
    </lineage>
</organism>
<proteinExistence type="predicted"/>
<dbReference type="OMA" id="ENTHNDH"/>
<dbReference type="InParanoid" id="A0A1I7W1Z8"/>
<dbReference type="AlphaFoldDB" id="A0A1I7W1Z8"/>
<dbReference type="KEGG" id="loa:LOAG_01044"/>
<dbReference type="Proteomes" id="UP000095285">
    <property type="component" value="Unassembled WGS sequence"/>
</dbReference>